<evidence type="ECO:0008006" key="5">
    <source>
        <dbReference type="Google" id="ProtNLM"/>
    </source>
</evidence>
<protein>
    <recommendedName>
        <fullName evidence="5">SWIM-type domain-containing protein</fullName>
    </recommendedName>
</protein>
<dbReference type="GeneID" id="37025440"/>
<evidence type="ECO:0000256" key="1">
    <source>
        <dbReference type="SAM" id="MobiDB-lite"/>
    </source>
</evidence>
<evidence type="ECO:0000313" key="3">
    <source>
        <dbReference type="EMBL" id="PWN28095.1"/>
    </source>
</evidence>
<feature type="compositionally biased region" description="Polar residues" evidence="1">
    <location>
        <begin position="83"/>
        <end position="97"/>
    </location>
</feature>
<dbReference type="Proteomes" id="UP000245884">
    <property type="component" value="Unassembled WGS sequence"/>
</dbReference>
<feature type="signal peptide" evidence="2">
    <location>
        <begin position="1"/>
        <end position="32"/>
    </location>
</feature>
<dbReference type="AlphaFoldDB" id="A0A316UY75"/>
<proteinExistence type="predicted"/>
<evidence type="ECO:0000313" key="4">
    <source>
        <dbReference type="Proteomes" id="UP000245884"/>
    </source>
</evidence>
<keyword evidence="2" id="KW-0732">Signal</keyword>
<accession>A0A316UY75</accession>
<gene>
    <name evidence="3" type="ORF">BDZ90DRAFT_161904</name>
</gene>
<feature type="region of interest" description="Disordered" evidence="1">
    <location>
        <begin position="77"/>
        <end position="97"/>
    </location>
</feature>
<keyword evidence="4" id="KW-1185">Reference proteome</keyword>
<organism evidence="3 4">
    <name type="scientific">Jaminaea rosea</name>
    <dbReference type="NCBI Taxonomy" id="1569628"/>
    <lineage>
        <taxon>Eukaryota</taxon>
        <taxon>Fungi</taxon>
        <taxon>Dikarya</taxon>
        <taxon>Basidiomycota</taxon>
        <taxon>Ustilaginomycotina</taxon>
        <taxon>Exobasidiomycetes</taxon>
        <taxon>Microstromatales</taxon>
        <taxon>Microstromatales incertae sedis</taxon>
        <taxon>Jaminaea</taxon>
    </lineage>
</organism>
<dbReference type="RefSeq" id="XP_025362707.1">
    <property type="nucleotide sequence ID" value="XM_025503617.1"/>
</dbReference>
<feature type="chain" id="PRO_5016431269" description="SWIM-type domain-containing protein" evidence="2">
    <location>
        <begin position="33"/>
        <end position="97"/>
    </location>
</feature>
<dbReference type="EMBL" id="KZ819666">
    <property type="protein sequence ID" value="PWN28095.1"/>
    <property type="molecule type" value="Genomic_DNA"/>
</dbReference>
<sequence>MTAWGRRSRQRRARAASMAPLLLWRSSLFVCGVVCPLTQTSSPVPCVHLLALFAIAASCDRLRHALNRVRGHVSASRHGTFKRATQASTLSDASQRG</sequence>
<evidence type="ECO:0000256" key="2">
    <source>
        <dbReference type="SAM" id="SignalP"/>
    </source>
</evidence>
<name>A0A316UY75_9BASI</name>
<reference evidence="3 4" key="1">
    <citation type="journal article" date="2018" name="Mol. Biol. Evol.">
        <title>Broad Genomic Sampling Reveals a Smut Pathogenic Ancestry of the Fungal Clade Ustilaginomycotina.</title>
        <authorList>
            <person name="Kijpornyongpan T."/>
            <person name="Mondo S.J."/>
            <person name="Barry K."/>
            <person name="Sandor L."/>
            <person name="Lee J."/>
            <person name="Lipzen A."/>
            <person name="Pangilinan J."/>
            <person name="LaButti K."/>
            <person name="Hainaut M."/>
            <person name="Henrissat B."/>
            <person name="Grigoriev I.V."/>
            <person name="Spatafora J.W."/>
            <person name="Aime M.C."/>
        </authorList>
    </citation>
    <scope>NUCLEOTIDE SEQUENCE [LARGE SCALE GENOMIC DNA]</scope>
    <source>
        <strain evidence="3 4">MCA 5214</strain>
    </source>
</reference>